<keyword evidence="4" id="KW-1185">Reference proteome</keyword>
<name>A0A8H4MDZ3_9EURO</name>
<reference evidence="3" key="2">
    <citation type="submission" date="2020-04" db="EMBL/GenBank/DDBJ databases">
        <authorList>
            <person name="Santos R.A.C."/>
            <person name="Steenwyk J.L."/>
            <person name="Rivero-Menendez O."/>
            <person name="Mead M.E."/>
            <person name="Silva L.P."/>
            <person name="Bastos R.W."/>
            <person name="Alastruey-Izquierdo A."/>
            <person name="Goldman G.H."/>
            <person name="Rokas A."/>
        </authorList>
    </citation>
    <scope>NUCLEOTIDE SEQUENCE</scope>
    <source>
        <strain evidence="3">CNM-CM6805</strain>
    </source>
</reference>
<evidence type="ECO:0000313" key="4">
    <source>
        <dbReference type="Proteomes" id="UP000653565"/>
    </source>
</evidence>
<protein>
    <submittedName>
        <fullName evidence="3">Uncharacterized protein</fullName>
    </submittedName>
</protein>
<evidence type="ECO:0000313" key="3">
    <source>
        <dbReference type="EMBL" id="KAF4242985.1"/>
    </source>
</evidence>
<evidence type="ECO:0000256" key="1">
    <source>
        <dbReference type="ARBA" id="ARBA00029464"/>
    </source>
</evidence>
<evidence type="ECO:0000256" key="2">
    <source>
        <dbReference type="SAM" id="Phobius"/>
    </source>
</evidence>
<dbReference type="AlphaFoldDB" id="A0A8H4MDZ3"/>
<dbReference type="Gene3D" id="1.10.10.800">
    <property type="match status" value="1"/>
</dbReference>
<keyword evidence="2" id="KW-0472">Membrane</keyword>
<comment type="caution">
    <text evidence="3">The sequence shown here is derived from an EMBL/GenBank/DDBJ whole genome shotgun (WGS) entry which is preliminary data.</text>
</comment>
<sequence length="190" mass="20462">MQKAVDIILVNVFSVSSTALGVVVNVFFLGVCLVLFGFLYEEIGAMGICGSGSFAISAAKIDACLKAIATASMYSHGSLTRNAPGSSQSLENRKEAVPAAGLNEITPNSASIDREFHHFYRTPRGAFTPKGTTLNLTTHLTSSSNVKFMNSYPYHDIETISPRSLLFIPGDWAHSCEFSKDAYSRAAEPK</sequence>
<dbReference type="EMBL" id="JAAAPX010000014">
    <property type="protein sequence ID" value="KAF4242985.1"/>
    <property type="molecule type" value="Genomic_DNA"/>
</dbReference>
<reference evidence="3" key="1">
    <citation type="journal article" date="2020" name="bioRxiv">
        <title>Genomic and phenotypic heterogeneity of clinical isolates of the human pathogens Aspergillus fumigatus, Aspergillus lentulus and Aspergillus fumigatiaffinis.</title>
        <authorList>
            <person name="dos Santos R.A.C."/>
            <person name="Steenwyk J.L."/>
            <person name="Rivero-Menendez O."/>
            <person name="Mead M.E."/>
            <person name="Silva L.P."/>
            <person name="Bastos R.W."/>
            <person name="Alastruey-Izquierdo A."/>
            <person name="Goldman G.H."/>
            <person name="Rokas A."/>
        </authorList>
    </citation>
    <scope>NUCLEOTIDE SEQUENCE</scope>
    <source>
        <strain evidence="3">CNM-CM6805</strain>
    </source>
</reference>
<accession>A0A8H4MDZ3</accession>
<proteinExistence type="inferred from homology"/>
<gene>
    <name evidence="3" type="ORF">CNMCM6805_002093</name>
</gene>
<dbReference type="PANTHER" id="PTHR47751">
    <property type="entry name" value="SUPERFAMILY HYDROLASE, PUTATIVE (AFU_ORTHOLOGUE AFUA_2G16580)-RELATED"/>
    <property type="match status" value="1"/>
</dbReference>
<comment type="similarity">
    <text evidence="1">Belongs to the polyketide transferase af380 family.</text>
</comment>
<dbReference type="Proteomes" id="UP000653565">
    <property type="component" value="Unassembled WGS sequence"/>
</dbReference>
<feature type="transmembrane region" description="Helical" evidence="2">
    <location>
        <begin position="7"/>
        <end position="40"/>
    </location>
</feature>
<dbReference type="InterPro" id="IPR051411">
    <property type="entry name" value="Polyketide_trans_af380"/>
</dbReference>
<dbReference type="PANTHER" id="PTHR47751:SF1">
    <property type="entry name" value="SUPERFAMILY HYDROLASE, PUTATIVE (AFU_ORTHOLOGUE AFUA_2G16580)-RELATED"/>
    <property type="match status" value="1"/>
</dbReference>
<keyword evidence="2" id="KW-0812">Transmembrane</keyword>
<dbReference type="Gene3D" id="3.40.50.1820">
    <property type="entry name" value="alpha/beta hydrolase"/>
    <property type="match status" value="1"/>
</dbReference>
<dbReference type="InterPro" id="IPR029058">
    <property type="entry name" value="AB_hydrolase_fold"/>
</dbReference>
<keyword evidence="2" id="KW-1133">Transmembrane helix</keyword>
<organism evidence="3 4">
    <name type="scientific">Aspergillus fumigatiaffinis</name>
    <dbReference type="NCBI Taxonomy" id="340414"/>
    <lineage>
        <taxon>Eukaryota</taxon>
        <taxon>Fungi</taxon>
        <taxon>Dikarya</taxon>
        <taxon>Ascomycota</taxon>
        <taxon>Pezizomycotina</taxon>
        <taxon>Eurotiomycetes</taxon>
        <taxon>Eurotiomycetidae</taxon>
        <taxon>Eurotiales</taxon>
        <taxon>Aspergillaceae</taxon>
        <taxon>Aspergillus</taxon>
        <taxon>Aspergillus subgen. Fumigati</taxon>
    </lineage>
</organism>